<dbReference type="Pfam" id="PF08450">
    <property type="entry name" value="SGL"/>
    <property type="match status" value="1"/>
</dbReference>
<evidence type="ECO:0000313" key="4">
    <source>
        <dbReference type="EMBL" id="MRV74420.1"/>
    </source>
</evidence>
<feature type="chain" id="PRO_5030736736" evidence="2">
    <location>
        <begin position="29"/>
        <end position="329"/>
    </location>
</feature>
<sequence length="329" mass="33941">MKKRFTIAPVVAPIVALLLGAYGASAHAQLATVAIAGVVAAGTPIELIKEGFNGTEGPVALPDGSFAFTETPANRITRITPEGAISTLLENSNGSNGLAINAEGDIYAVQVADPKVGIVYPPQRARTLAARYDGAPFGRPNDIVLDRKGGVYFTDSGVNPPAPGAAPAPQPAEKPAKPAVYHISNEGALTRLAADIERPNGIQLSPDEKTLYVANTFGEYVIAYDILGDGKVGPRRNFAKLEGFKKTETGGTSGADGLAVDADGRVYVATTVGIQVFSNKGEALGVIALPKAPQNIAFAGPGKKTLYAVGRGAAYKIATLTQGFTGRAK</sequence>
<proteinExistence type="predicted"/>
<dbReference type="InterPro" id="IPR013658">
    <property type="entry name" value="SGL"/>
</dbReference>
<dbReference type="GO" id="GO:0016787">
    <property type="term" value="F:hydrolase activity"/>
    <property type="evidence" value="ECO:0007669"/>
    <property type="project" value="UniProtKB-KW"/>
</dbReference>
<accession>A0A7X2IR67</accession>
<dbReference type="EMBL" id="WKJJ01000014">
    <property type="protein sequence ID" value="MRV74420.1"/>
    <property type="molecule type" value="Genomic_DNA"/>
</dbReference>
<evidence type="ECO:0000259" key="3">
    <source>
        <dbReference type="Pfam" id="PF08450"/>
    </source>
</evidence>
<evidence type="ECO:0000313" key="5">
    <source>
        <dbReference type="Proteomes" id="UP000446768"/>
    </source>
</evidence>
<keyword evidence="1" id="KW-0378">Hydrolase</keyword>
<dbReference type="PANTHER" id="PTHR47572:SF4">
    <property type="entry name" value="LACTONASE DRP35"/>
    <property type="match status" value="1"/>
</dbReference>
<dbReference type="SUPFAM" id="SSF63829">
    <property type="entry name" value="Calcium-dependent phosphotriesterase"/>
    <property type="match status" value="1"/>
</dbReference>
<feature type="signal peptide" evidence="2">
    <location>
        <begin position="1"/>
        <end position="28"/>
    </location>
</feature>
<dbReference type="Proteomes" id="UP000446768">
    <property type="component" value="Unassembled WGS sequence"/>
</dbReference>
<reference evidence="4 5" key="1">
    <citation type="submission" date="2019-11" db="EMBL/GenBank/DDBJ databases">
        <title>Novel species isolated from a subtropical stream in China.</title>
        <authorList>
            <person name="Lu H."/>
        </authorList>
    </citation>
    <scope>NUCLEOTIDE SEQUENCE [LARGE SCALE GENOMIC DNA]</scope>
    <source>
        <strain evidence="4 5">FT92W</strain>
    </source>
</reference>
<comment type="caution">
    <text evidence="4">The sequence shown here is derived from an EMBL/GenBank/DDBJ whole genome shotgun (WGS) entry which is preliminary data.</text>
</comment>
<dbReference type="InterPro" id="IPR051262">
    <property type="entry name" value="SMP-30/CGR1_Lactonase"/>
</dbReference>
<dbReference type="PANTHER" id="PTHR47572">
    <property type="entry name" value="LIPOPROTEIN-RELATED"/>
    <property type="match status" value="1"/>
</dbReference>
<keyword evidence="2" id="KW-0732">Signal</keyword>
<dbReference type="InterPro" id="IPR011042">
    <property type="entry name" value="6-blade_b-propeller_TolB-like"/>
</dbReference>
<dbReference type="Gene3D" id="2.120.10.30">
    <property type="entry name" value="TolB, C-terminal domain"/>
    <property type="match status" value="1"/>
</dbReference>
<dbReference type="RefSeq" id="WP_154377959.1">
    <property type="nucleotide sequence ID" value="NZ_WKJJ01000014.1"/>
</dbReference>
<evidence type="ECO:0000256" key="2">
    <source>
        <dbReference type="SAM" id="SignalP"/>
    </source>
</evidence>
<keyword evidence="5" id="KW-1185">Reference proteome</keyword>
<feature type="domain" description="SMP-30/Gluconolactonase/LRE-like region" evidence="3">
    <location>
        <begin position="55"/>
        <end position="307"/>
    </location>
</feature>
<gene>
    <name evidence="4" type="ORF">GJ700_22180</name>
</gene>
<dbReference type="AlphaFoldDB" id="A0A7X2IR67"/>
<organism evidence="4 5">
    <name type="scientific">Pseudoduganella rivuli</name>
    <dbReference type="NCBI Taxonomy" id="2666085"/>
    <lineage>
        <taxon>Bacteria</taxon>
        <taxon>Pseudomonadati</taxon>
        <taxon>Pseudomonadota</taxon>
        <taxon>Betaproteobacteria</taxon>
        <taxon>Burkholderiales</taxon>
        <taxon>Oxalobacteraceae</taxon>
        <taxon>Telluria group</taxon>
        <taxon>Pseudoduganella</taxon>
    </lineage>
</organism>
<protein>
    <submittedName>
        <fullName evidence="4">SMP-30/gluconolactonase/LRE family protein</fullName>
    </submittedName>
</protein>
<name>A0A7X2IR67_9BURK</name>
<evidence type="ECO:0000256" key="1">
    <source>
        <dbReference type="ARBA" id="ARBA00022801"/>
    </source>
</evidence>